<reference evidence="1 2" key="1">
    <citation type="journal article" date="2018" name="BMC Genomics">
        <title>Genes significantly associated with lineage II food isolates of Listeria monocytogenes.</title>
        <authorList>
            <person name="Pirone-Davies C."/>
            <person name="Chen Y."/>
            <person name="Pightling A."/>
            <person name="Ryan G."/>
            <person name="Wang Y."/>
            <person name="Yao K."/>
            <person name="Hoffmann M."/>
            <person name="Allard M.W."/>
        </authorList>
    </citation>
    <scope>NUCLEOTIDE SEQUENCE [LARGE SCALE GENOMIC DNA]</scope>
    <source>
        <strain evidence="1 2">PNUSAL000550</strain>
    </source>
</reference>
<evidence type="ECO:0000313" key="1">
    <source>
        <dbReference type="EMBL" id="RKA09278.1"/>
    </source>
</evidence>
<accession>A0AB37NJ05</accession>
<name>A0AB37NJ05_LISMN</name>
<gene>
    <name evidence="1" type="ORF">DYZ80_00920</name>
</gene>
<organism evidence="1 2">
    <name type="scientific">Listeria monocytogenes</name>
    <dbReference type="NCBI Taxonomy" id="1639"/>
    <lineage>
        <taxon>Bacteria</taxon>
        <taxon>Bacillati</taxon>
        <taxon>Bacillota</taxon>
        <taxon>Bacilli</taxon>
        <taxon>Bacillales</taxon>
        <taxon>Listeriaceae</taxon>
        <taxon>Listeria</taxon>
    </lineage>
</organism>
<protein>
    <recommendedName>
        <fullName evidence="3">Head-tail adaptor protein</fullName>
    </recommendedName>
</protein>
<dbReference type="EMBL" id="QXLS01000002">
    <property type="protein sequence ID" value="RKA09278.1"/>
    <property type="molecule type" value="Genomic_DNA"/>
</dbReference>
<proteinExistence type="predicted"/>
<comment type="caution">
    <text evidence="1">The sequence shown here is derived from an EMBL/GenBank/DDBJ whole genome shotgun (WGS) entry which is preliminary data.</text>
</comment>
<dbReference type="RefSeq" id="WP_038406429.1">
    <property type="nucleotide sequence ID" value="NZ_LNNQ01000015.1"/>
</dbReference>
<sequence>MATQARTDVFNDGLLAYGSVETKRIKGKAVGKVFSEAGRLYFAFMEARSSDYALAEGDNVSIDLKVKTPYEPGFSKRKPSQVVLEGEQYDVVSLDWDAGKTKLFWYLQKGGE</sequence>
<evidence type="ECO:0008006" key="3">
    <source>
        <dbReference type="Google" id="ProtNLM"/>
    </source>
</evidence>
<evidence type="ECO:0000313" key="2">
    <source>
        <dbReference type="Proteomes" id="UP000272537"/>
    </source>
</evidence>
<dbReference type="AlphaFoldDB" id="A0AB37NJ05"/>
<dbReference type="Proteomes" id="UP000272537">
    <property type="component" value="Unassembled WGS sequence"/>
</dbReference>